<dbReference type="EMBL" id="HBIZ01020159">
    <property type="protein sequence ID" value="CAE0760071.1"/>
    <property type="molecule type" value="Transcribed_RNA"/>
</dbReference>
<organism evidence="1">
    <name type="scientific">Chrysotila carterae</name>
    <name type="common">Marine alga</name>
    <name type="synonym">Syracosphaera carterae</name>
    <dbReference type="NCBI Taxonomy" id="13221"/>
    <lineage>
        <taxon>Eukaryota</taxon>
        <taxon>Haptista</taxon>
        <taxon>Haptophyta</taxon>
        <taxon>Prymnesiophyceae</taxon>
        <taxon>Isochrysidales</taxon>
        <taxon>Isochrysidaceae</taxon>
        <taxon>Chrysotila</taxon>
    </lineage>
</organism>
<gene>
    <name evidence="1" type="ORF">PCAR00345_LOCUS12677</name>
</gene>
<accession>A0A7S4EXL2</accession>
<protein>
    <submittedName>
        <fullName evidence="1">Uncharacterized protein</fullName>
    </submittedName>
</protein>
<sequence>MWQSIPSRRIPSVFTSVRHERDMTGLIALFCSTLQVAQRYNSKRRTVDPTYMTTTQAMMAGQTITQTDLAAIPSDTSKMGSRVMGGSLEILPHARRTGNLALYETSSMAQSAQVYGDRALS</sequence>
<reference evidence="1" key="1">
    <citation type="submission" date="2021-01" db="EMBL/GenBank/DDBJ databases">
        <authorList>
            <person name="Corre E."/>
            <person name="Pelletier E."/>
            <person name="Niang G."/>
            <person name="Scheremetjew M."/>
            <person name="Finn R."/>
            <person name="Kale V."/>
            <person name="Holt S."/>
            <person name="Cochrane G."/>
            <person name="Meng A."/>
            <person name="Brown T."/>
            <person name="Cohen L."/>
        </authorList>
    </citation>
    <scope>NUCLEOTIDE SEQUENCE</scope>
    <source>
        <strain evidence="1">CCMP645</strain>
    </source>
</reference>
<proteinExistence type="predicted"/>
<name>A0A7S4EXL2_CHRCT</name>
<dbReference type="AlphaFoldDB" id="A0A7S4EXL2"/>
<evidence type="ECO:0000313" key="1">
    <source>
        <dbReference type="EMBL" id="CAE0760071.1"/>
    </source>
</evidence>